<evidence type="ECO:0000313" key="2">
    <source>
        <dbReference type="EMBL" id="JAR91689.1"/>
    </source>
</evidence>
<accession>A0A147BLN0</accession>
<name>A0A147BLN0_IXORI</name>
<sequence length="71" mass="7799">RCHTAKRPNRKPKLFALGTLGTGWILQSAQPKALGRSYRTSRILQSLRPEGLGNARNQSDPPVRTTAAPPH</sequence>
<dbReference type="AlphaFoldDB" id="A0A147BLN0"/>
<dbReference type="EMBL" id="GEGO01003715">
    <property type="protein sequence ID" value="JAR91689.1"/>
    <property type="molecule type" value="Transcribed_RNA"/>
</dbReference>
<feature type="region of interest" description="Disordered" evidence="1">
    <location>
        <begin position="45"/>
        <end position="71"/>
    </location>
</feature>
<feature type="non-terminal residue" evidence="2">
    <location>
        <position position="1"/>
    </location>
</feature>
<evidence type="ECO:0000256" key="1">
    <source>
        <dbReference type="SAM" id="MobiDB-lite"/>
    </source>
</evidence>
<organism evidence="2">
    <name type="scientific">Ixodes ricinus</name>
    <name type="common">Common tick</name>
    <name type="synonym">Acarus ricinus</name>
    <dbReference type="NCBI Taxonomy" id="34613"/>
    <lineage>
        <taxon>Eukaryota</taxon>
        <taxon>Metazoa</taxon>
        <taxon>Ecdysozoa</taxon>
        <taxon>Arthropoda</taxon>
        <taxon>Chelicerata</taxon>
        <taxon>Arachnida</taxon>
        <taxon>Acari</taxon>
        <taxon>Parasitiformes</taxon>
        <taxon>Ixodida</taxon>
        <taxon>Ixodoidea</taxon>
        <taxon>Ixodidae</taxon>
        <taxon>Ixodinae</taxon>
        <taxon>Ixodes</taxon>
    </lineage>
</organism>
<proteinExistence type="predicted"/>
<protein>
    <submittedName>
        <fullName evidence="2">Uncharacterized protein</fullName>
    </submittedName>
</protein>
<reference evidence="2" key="1">
    <citation type="journal article" date="2018" name="PLoS Negl. Trop. Dis.">
        <title>Sialome diversity of ticks revealed by RNAseq of single tick salivary glands.</title>
        <authorList>
            <person name="Perner J."/>
            <person name="Kropackova S."/>
            <person name="Kopacek P."/>
            <person name="Ribeiro J.M."/>
        </authorList>
    </citation>
    <scope>NUCLEOTIDE SEQUENCE</scope>
    <source>
        <strain evidence="2">Siblings of single egg batch collected in Ceske Budejovice</strain>
        <tissue evidence="2">Salivary glands</tissue>
    </source>
</reference>
<feature type="non-terminal residue" evidence="2">
    <location>
        <position position="71"/>
    </location>
</feature>